<reference evidence="1 2" key="1">
    <citation type="submission" date="2019-08" db="EMBL/GenBank/DDBJ databases">
        <authorList>
            <person name="Vazquez-Campos X."/>
        </authorList>
    </citation>
    <scope>NUCLEOTIDE SEQUENCE [LARGE SCALE GENOMIC DNA]</scope>
    <source>
        <strain evidence="1">LFW-283_2</strain>
    </source>
</reference>
<dbReference type="InterPro" id="IPR023093">
    <property type="entry name" value="ScpA-like_C"/>
</dbReference>
<dbReference type="AlphaFoldDB" id="A0A5E4LVR2"/>
<evidence type="ECO:0000313" key="1">
    <source>
        <dbReference type="EMBL" id="VVC03946.1"/>
    </source>
</evidence>
<dbReference type="PANTHER" id="PTHR33969">
    <property type="entry name" value="SEGREGATION AND CONDENSATION PROTEIN A"/>
    <property type="match status" value="1"/>
</dbReference>
<protein>
    <submittedName>
        <fullName evidence="1">Segregation and condensation protein A</fullName>
    </submittedName>
</protein>
<dbReference type="Gene3D" id="1.10.10.580">
    <property type="entry name" value="Structural maintenance of chromosome 1. Chain E"/>
    <property type="match status" value="1"/>
</dbReference>
<evidence type="ECO:0000313" key="2">
    <source>
        <dbReference type="Proteomes" id="UP000789941"/>
    </source>
</evidence>
<gene>
    <name evidence="1" type="primary">scpA</name>
    <name evidence="1" type="ORF">LFW2832_00625</name>
</gene>
<sequence>MANQMQIQTTQYFESMVSKPTWKDVLLESISSHSIDPWNIDLLQLADAFIKKVREMESMDFGLQANVILAASILLKYKSNYLKFINYQSEISEFMPDGEPDPTAISEIPMLALSSRIPPKRQITLDELIGEMERIIKYDEVERVHIPRGAIMETIDMELTEHDIEKDMDLLLTDIRANTDSEGWSLFSKVTHNSDSRQLIYSLICLLHLVQFGKVDIKQDKLYGEIFIRLLSKSN</sequence>
<dbReference type="Pfam" id="PF02616">
    <property type="entry name" value="SMC_ScpA"/>
    <property type="match status" value="1"/>
</dbReference>
<comment type="caution">
    <text evidence="1">The sequence shown here is derived from an EMBL/GenBank/DDBJ whole genome shotgun (WGS) entry which is preliminary data.</text>
</comment>
<dbReference type="EMBL" id="CABMJJ010000009">
    <property type="protein sequence ID" value="VVC03946.1"/>
    <property type="molecule type" value="Genomic_DNA"/>
</dbReference>
<dbReference type="PANTHER" id="PTHR33969:SF2">
    <property type="entry name" value="SEGREGATION AND CONDENSATION PROTEIN A"/>
    <property type="match status" value="1"/>
</dbReference>
<proteinExistence type="predicted"/>
<accession>A0A5E4LVR2</accession>
<organism evidence="1 2">
    <name type="scientific">Candidatus Bilamarchaeum dharawalense</name>
    <dbReference type="NCBI Taxonomy" id="2885759"/>
    <lineage>
        <taxon>Archaea</taxon>
        <taxon>Candidatus Micrarchaeota</taxon>
        <taxon>Candidatus Micrarchaeia</taxon>
        <taxon>Candidatus Anstonellales</taxon>
        <taxon>Candidatus Bilamarchaeaceae</taxon>
        <taxon>Candidatus Bilamarchaeum</taxon>
    </lineage>
</organism>
<name>A0A5E4LVR2_9ARCH</name>
<dbReference type="InterPro" id="IPR003768">
    <property type="entry name" value="ScpA"/>
</dbReference>
<dbReference type="Proteomes" id="UP000789941">
    <property type="component" value="Unassembled WGS sequence"/>
</dbReference>
<dbReference type="Gene3D" id="6.10.250.2410">
    <property type="match status" value="1"/>
</dbReference>